<reference evidence="1" key="1">
    <citation type="submission" date="2022-07" db="EMBL/GenBank/DDBJ databases">
        <title>Phylogenomic reconstructions and comparative analyses of Kickxellomycotina fungi.</title>
        <authorList>
            <person name="Reynolds N.K."/>
            <person name="Stajich J.E."/>
            <person name="Barry K."/>
            <person name="Grigoriev I.V."/>
            <person name="Crous P."/>
            <person name="Smith M.E."/>
        </authorList>
    </citation>
    <scope>NUCLEOTIDE SEQUENCE</scope>
    <source>
        <strain evidence="1">BCRC 34191</strain>
    </source>
</reference>
<protein>
    <submittedName>
        <fullName evidence="1">Uncharacterized protein</fullName>
    </submittedName>
</protein>
<dbReference type="EMBL" id="JANBUK010004458">
    <property type="protein sequence ID" value="KAJ2763864.1"/>
    <property type="molecule type" value="Genomic_DNA"/>
</dbReference>
<keyword evidence="2" id="KW-1185">Reference proteome</keyword>
<gene>
    <name evidence="1" type="ORF">GGI18_006576</name>
</gene>
<accession>A0ACC1JMQ2</accession>
<feature type="non-terminal residue" evidence="1">
    <location>
        <position position="324"/>
    </location>
</feature>
<evidence type="ECO:0000313" key="2">
    <source>
        <dbReference type="Proteomes" id="UP001140066"/>
    </source>
</evidence>
<name>A0ACC1JMQ2_9FUNG</name>
<comment type="caution">
    <text evidence="1">The sequence shown here is derived from an EMBL/GenBank/DDBJ whole genome shotgun (WGS) entry which is preliminary data.</text>
</comment>
<dbReference type="Proteomes" id="UP001140066">
    <property type="component" value="Unassembled WGS sequence"/>
</dbReference>
<proteinExistence type="predicted"/>
<sequence length="324" mass="31954">MSNQMNGQMNNQMGMNFSSPLAITGNAFDSNSNSMFGGDSSNMFGGNSSSTNHVVTRTTITTTGMAMGGGTPNPFGQTNTMMSTPNTGLFDASGLGVQNNSGNLFDAGMGAQSSTSNLFGSGMGAQNNSGNLFGSGMGNGSNTLLGMSGADAGANSGGFNGASGAFGSAFDGGLNAKTLPFGVNPNDPNSKLAEIARNSDRIDPFASLAMGSSGMGGGGQNNPFGGSSAVGLGGMTPSQTMNASSSFLGIPASTPGNMTTIGSSLVDLSPAALSMSNNNSSLQSFGQVNRNPFATGDNSSAMSVGGNKQPSLNQLMSGGGVSQV</sequence>
<organism evidence="1 2">
    <name type="scientific">Coemansia linderi</name>
    <dbReference type="NCBI Taxonomy" id="2663919"/>
    <lineage>
        <taxon>Eukaryota</taxon>
        <taxon>Fungi</taxon>
        <taxon>Fungi incertae sedis</taxon>
        <taxon>Zoopagomycota</taxon>
        <taxon>Kickxellomycotina</taxon>
        <taxon>Kickxellomycetes</taxon>
        <taxon>Kickxellales</taxon>
        <taxon>Kickxellaceae</taxon>
        <taxon>Coemansia</taxon>
    </lineage>
</organism>
<evidence type="ECO:0000313" key="1">
    <source>
        <dbReference type="EMBL" id="KAJ2763864.1"/>
    </source>
</evidence>